<keyword evidence="10" id="KW-1185">Reference proteome</keyword>
<protein>
    <recommendedName>
        <fullName evidence="4">cystathionine gamma-lyase</fullName>
        <ecNumber evidence="4">4.4.1.1</ecNumber>
    </recommendedName>
    <alternativeName>
        <fullName evidence="7">Gamma-cystathionase</fullName>
    </alternativeName>
</protein>
<evidence type="ECO:0000313" key="10">
    <source>
        <dbReference type="Proteomes" id="UP001620645"/>
    </source>
</evidence>
<dbReference type="SUPFAM" id="SSF53383">
    <property type="entry name" value="PLP-dependent transferases"/>
    <property type="match status" value="1"/>
</dbReference>
<proteinExistence type="inferred from homology"/>
<evidence type="ECO:0000256" key="1">
    <source>
        <dbReference type="ARBA" id="ARBA00001933"/>
    </source>
</evidence>
<evidence type="ECO:0000256" key="6">
    <source>
        <dbReference type="ARBA" id="ARBA00023192"/>
    </source>
</evidence>
<dbReference type="PANTHER" id="PTHR11808:SF15">
    <property type="entry name" value="CYSTATHIONINE GAMMA-LYASE"/>
    <property type="match status" value="1"/>
</dbReference>
<dbReference type="EMBL" id="JBICCN010000168">
    <property type="protein sequence ID" value="KAL3088057.1"/>
    <property type="molecule type" value="Genomic_DNA"/>
</dbReference>
<dbReference type="Pfam" id="PF01053">
    <property type="entry name" value="Cys_Met_Meta_PP"/>
    <property type="match status" value="1"/>
</dbReference>
<dbReference type="PANTHER" id="PTHR11808">
    <property type="entry name" value="TRANS-SULFURATION ENZYME FAMILY MEMBER"/>
    <property type="match status" value="1"/>
</dbReference>
<sequence length="181" mass="20367">MGRKFLAHPKEAKRNLFKIQPLPKPFWDEYFAKGKTVAYGITVREGYCSQLQFMTPYFQRPLELGADVTVQSLTKYINGHTDVLMGAVVTNKEQLDQHLYGVLFARSLGGFESLASLDFDLLPLFSKPEPQLFISPKPTQFVSPSKINFQNTSASIYITFCSSVAGSVVLSHHQKGHIYET</sequence>
<dbReference type="Proteomes" id="UP001620645">
    <property type="component" value="Unassembled WGS sequence"/>
</dbReference>
<evidence type="ECO:0000256" key="2">
    <source>
        <dbReference type="ARBA" id="ARBA00005038"/>
    </source>
</evidence>
<dbReference type="EC" id="4.4.1.1" evidence="4"/>
<evidence type="ECO:0000256" key="7">
    <source>
        <dbReference type="ARBA" id="ARBA00029853"/>
    </source>
</evidence>
<evidence type="ECO:0000313" key="9">
    <source>
        <dbReference type="EMBL" id="KAL3088057.1"/>
    </source>
</evidence>
<evidence type="ECO:0000256" key="8">
    <source>
        <dbReference type="RuleBase" id="RU362118"/>
    </source>
</evidence>
<evidence type="ECO:0000256" key="4">
    <source>
        <dbReference type="ARBA" id="ARBA00012085"/>
    </source>
</evidence>
<evidence type="ECO:0000256" key="3">
    <source>
        <dbReference type="ARBA" id="ARBA00009077"/>
    </source>
</evidence>
<comment type="similarity">
    <text evidence="3 8">Belongs to the trans-sulfuration enzymes family.</text>
</comment>
<comment type="caution">
    <text evidence="9">The sequence shown here is derived from an EMBL/GenBank/DDBJ whole genome shotgun (WGS) entry which is preliminary data.</text>
</comment>
<dbReference type="InterPro" id="IPR000277">
    <property type="entry name" value="Cys/Met-Metab_PyrdxlP-dep_enz"/>
</dbReference>
<evidence type="ECO:0000256" key="5">
    <source>
        <dbReference type="ARBA" id="ARBA00022898"/>
    </source>
</evidence>
<dbReference type="AlphaFoldDB" id="A0ABD2JBZ8"/>
<keyword evidence="5 8" id="KW-0663">Pyridoxal phosphate</keyword>
<comment type="cofactor">
    <cofactor evidence="1 8">
        <name>pyridoxal 5'-phosphate</name>
        <dbReference type="ChEBI" id="CHEBI:597326"/>
    </cofactor>
</comment>
<keyword evidence="6" id="KW-0198">Cysteine biosynthesis</keyword>
<dbReference type="GO" id="GO:0019344">
    <property type="term" value="P:cysteine biosynthetic process"/>
    <property type="evidence" value="ECO:0007669"/>
    <property type="project" value="UniProtKB-KW"/>
</dbReference>
<accession>A0ABD2JBZ8</accession>
<organism evidence="9 10">
    <name type="scientific">Heterodera schachtii</name>
    <name type="common">Sugarbeet cyst nematode worm</name>
    <name type="synonym">Tylenchus schachtii</name>
    <dbReference type="NCBI Taxonomy" id="97005"/>
    <lineage>
        <taxon>Eukaryota</taxon>
        <taxon>Metazoa</taxon>
        <taxon>Ecdysozoa</taxon>
        <taxon>Nematoda</taxon>
        <taxon>Chromadorea</taxon>
        <taxon>Rhabditida</taxon>
        <taxon>Tylenchina</taxon>
        <taxon>Tylenchomorpha</taxon>
        <taxon>Tylenchoidea</taxon>
        <taxon>Heteroderidae</taxon>
        <taxon>Heteroderinae</taxon>
        <taxon>Heterodera</taxon>
    </lineage>
</organism>
<dbReference type="Gene3D" id="3.40.640.10">
    <property type="entry name" value="Type I PLP-dependent aspartate aminotransferase-like (Major domain)"/>
    <property type="match status" value="1"/>
</dbReference>
<keyword evidence="6" id="KW-0028">Amino-acid biosynthesis</keyword>
<gene>
    <name evidence="9" type="ORF">niasHS_009343</name>
</gene>
<comment type="pathway">
    <text evidence="2">Amino-acid biosynthesis; L-cysteine biosynthesis; L-cysteine from L-homocysteine and L-serine: step 2/2.</text>
</comment>
<reference evidence="9 10" key="1">
    <citation type="submission" date="2024-10" db="EMBL/GenBank/DDBJ databases">
        <authorList>
            <person name="Kim D."/>
        </authorList>
    </citation>
    <scope>NUCLEOTIDE SEQUENCE [LARGE SCALE GENOMIC DNA]</scope>
    <source>
        <strain evidence="9">Taebaek</strain>
    </source>
</reference>
<name>A0ABD2JBZ8_HETSC</name>
<dbReference type="InterPro" id="IPR015421">
    <property type="entry name" value="PyrdxlP-dep_Trfase_major"/>
</dbReference>
<dbReference type="InterPro" id="IPR015424">
    <property type="entry name" value="PyrdxlP-dep_Trfase"/>
</dbReference>